<protein>
    <submittedName>
        <fullName evidence="2">Uncharacterized protein</fullName>
    </submittedName>
</protein>
<keyword evidence="3" id="KW-1185">Reference proteome</keyword>
<evidence type="ECO:0000313" key="3">
    <source>
        <dbReference type="Proteomes" id="UP000818624"/>
    </source>
</evidence>
<accession>A0ABY8EI75</accession>
<gene>
    <name evidence="2" type="ORF">GLX27_000129</name>
</gene>
<dbReference type="Proteomes" id="UP000818624">
    <property type="component" value="Chromosome 1"/>
</dbReference>
<feature type="region of interest" description="Disordered" evidence="1">
    <location>
        <begin position="1"/>
        <end position="49"/>
    </location>
</feature>
<name>A0ABY8EI75_MALFU</name>
<evidence type="ECO:0000313" key="2">
    <source>
        <dbReference type="EMBL" id="WFD45509.1"/>
    </source>
</evidence>
<proteinExistence type="predicted"/>
<organism evidence="2 3">
    <name type="scientific">Malassezia furfur</name>
    <name type="common">Pityriasis versicolor infection agent</name>
    <name type="synonym">Pityrosporum furfur</name>
    <dbReference type="NCBI Taxonomy" id="55194"/>
    <lineage>
        <taxon>Eukaryota</taxon>
        <taxon>Fungi</taxon>
        <taxon>Dikarya</taxon>
        <taxon>Basidiomycota</taxon>
        <taxon>Ustilaginomycotina</taxon>
        <taxon>Malasseziomycetes</taxon>
        <taxon>Malasseziales</taxon>
        <taxon>Malasseziaceae</taxon>
        <taxon>Malassezia</taxon>
    </lineage>
</organism>
<sequence length="85" mass="9113">MGSPGAPGHGYSNSYSKSAAPRPATARHRHPGLDRPPSDDANVPEDVSIASHAYTYSNASDLLPADDEDEEDDVFAFVPRTYPNI</sequence>
<evidence type="ECO:0000256" key="1">
    <source>
        <dbReference type="SAM" id="MobiDB-lite"/>
    </source>
</evidence>
<reference evidence="2 3" key="1">
    <citation type="journal article" date="2020" name="Elife">
        <title>Loss of centromere function drives karyotype evolution in closely related Malassezia species.</title>
        <authorList>
            <person name="Sankaranarayanan S.R."/>
            <person name="Ianiri G."/>
            <person name="Coelho M.A."/>
            <person name="Reza M.H."/>
            <person name="Thimmappa B.C."/>
            <person name="Ganguly P."/>
            <person name="Vadnala R.N."/>
            <person name="Sun S."/>
            <person name="Siddharthan R."/>
            <person name="Tellgren-Roth C."/>
            <person name="Dawson T.L."/>
            <person name="Heitman J."/>
            <person name="Sanyal K."/>
        </authorList>
    </citation>
    <scope>NUCLEOTIDE SEQUENCE [LARGE SCALE GENOMIC DNA]</scope>
    <source>
        <strain evidence="2">CBS14141</strain>
    </source>
</reference>
<dbReference type="EMBL" id="CP046234">
    <property type="protein sequence ID" value="WFD45509.1"/>
    <property type="molecule type" value="Genomic_DNA"/>
</dbReference>